<evidence type="ECO:0000313" key="6">
    <source>
        <dbReference type="EMBL" id="VDP16001.1"/>
    </source>
</evidence>
<accession>A0A3P8B087</accession>
<organism evidence="6">
    <name type="scientific">Heligmosomoides polygyrus</name>
    <name type="common">Parasitic roundworm</name>
    <dbReference type="NCBI Taxonomy" id="6339"/>
    <lineage>
        <taxon>Eukaryota</taxon>
        <taxon>Metazoa</taxon>
        <taxon>Ecdysozoa</taxon>
        <taxon>Nematoda</taxon>
        <taxon>Chromadorea</taxon>
        <taxon>Rhabditida</taxon>
        <taxon>Rhabditina</taxon>
        <taxon>Rhabditomorpha</taxon>
        <taxon>Strongyloidea</taxon>
        <taxon>Heligmosomidae</taxon>
        <taxon>Heligmosomoides</taxon>
    </lineage>
</organism>
<gene>
    <name evidence="6" type="ORF">HPBE_LOCUS19647</name>
</gene>
<evidence type="ECO:0000256" key="1">
    <source>
        <dbReference type="ARBA" id="ARBA00022737"/>
    </source>
</evidence>
<dbReference type="WBParaSite" id="HPBE_0001964801-mRNA-1">
    <property type="protein sequence ID" value="HPBE_0001964801-mRNA-1"/>
    <property type="gene ID" value="HPBE_0001964801"/>
</dbReference>
<dbReference type="OrthoDB" id="439639at2759"/>
<dbReference type="SMART" id="SM00360">
    <property type="entry name" value="RRM"/>
    <property type="match status" value="1"/>
</dbReference>
<protein>
    <submittedName>
        <fullName evidence="8">RRM domain-containing protein</fullName>
    </submittedName>
</protein>
<evidence type="ECO:0000259" key="5">
    <source>
        <dbReference type="PROSITE" id="PS50102"/>
    </source>
</evidence>
<dbReference type="PROSITE" id="PS50102">
    <property type="entry name" value="RRM"/>
    <property type="match status" value="1"/>
</dbReference>
<keyword evidence="1" id="KW-0677">Repeat</keyword>
<dbReference type="PANTHER" id="PTHR23236:SF119">
    <property type="entry name" value="NUCLEAR RNA-BINDING PROTEIN SART-3"/>
    <property type="match status" value="1"/>
</dbReference>
<dbReference type="EMBL" id="UZAH01031519">
    <property type="protein sequence ID" value="VDP16001.1"/>
    <property type="molecule type" value="Genomic_DNA"/>
</dbReference>
<dbReference type="Proteomes" id="UP000050761">
    <property type="component" value="Unassembled WGS sequence"/>
</dbReference>
<reference evidence="6 7" key="1">
    <citation type="submission" date="2018-11" db="EMBL/GenBank/DDBJ databases">
        <authorList>
            <consortium name="Pathogen Informatics"/>
        </authorList>
    </citation>
    <scope>NUCLEOTIDE SEQUENCE [LARGE SCALE GENOMIC DNA]</scope>
</reference>
<dbReference type="Gene3D" id="3.30.70.330">
    <property type="match status" value="1"/>
</dbReference>
<feature type="compositionally biased region" description="Basic and acidic residues" evidence="4">
    <location>
        <begin position="7"/>
        <end position="22"/>
    </location>
</feature>
<evidence type="ECO:0000313" key="8">
    <source>
        <dbReference type="WBParaSite" id="HPBE_0001964801-mRNA-1"/>
    </source>
</evidence>
<dbReference type="InterPro" id="IPR034423">
    <property type="entry name" value="RBM19_RRM5"/>
</dbReference>
<keyword evidence="2 3" id="KW-0694">RNA-binding</keyword>
<sequence>MEWPLAKGEEEDKATVHQPVDDVNKDVEEDVIEPGSTVFVKNLSFDTTDEGLDKLFRKKYRIKSVQISKKLNPADPSKSLSMGFGFVQFYTQEEAQRAIKEMQEGTVSDRTAREWLAPFRKGDFNLEDSFSSGRESDVDNDRLRQLVESDHNGLLVNLRRTWVCTTPPSPGTYINWLRRSIATDAGRRSAQLSDAVASVAMPYRSKV</sequence>
<dbReference type="SUPFAM" id="SSF54928">
    <property type="entry name" value="RNA-binding domain, RBD"/>
    <property type="match status" value="1"/>
</dbReference>
<evidence type="ECO:0000256" key="4">
    <source>
        <dbReference type="SAM" id="MobiDB-lite"/>
    </source>
</evidence>
<dbReference type="GO" id="GO:0003723">
    <property type="term" value="F:RNA binding"/>
    <property type="evidence" value="ECO:0007669"/>
    <property type="project" value="UniProtKB-UniRule"/>
</dbReference>
<dbReference type="PANTHER" id="PTHR23236">
    <property type="entry name" value="EUKARYOTIC TRANSLATION INITIATION FACTOR 4B/4H"/>
    <property type="match status" value="1"/>
</dbReference>
<dbReference type="AlphaFoldDB" id="A0A3P8B087"/>
<evidence type="ECO:0000256" key="3">
    <source>
        <dbReference type="PROSITE-ProRule" id="PRU00176"/>
    </source>
</evidence>
<reference evidence="8" key="2">
    <citation type="submission" date="2019-09" db="UniProtKB">
        <authorList>
            <consortium name="WormBaseParasite"/>
        </authorList>
    </citation>
    <scope>IDENTIFICATION</scope>
</reference>
<keyword evidence="7" id="KW-1185">Reference proteome</keyword>
<feature type="region of interest" description="Disordered" evidence="4">
    <location>
        <begin position="1"/>
        <end position="22"/>
    </location>
</feature>
<feature type="domain" description="RRM" evidence="5">
    <location>
        <begin position="36"/>
        <end position="113"/>
    </location>
</feature>
<dbReference type="Pfam" id="PF00076">
    <property type="entry name" value="RRM_1"/>
    <property type="match status" value="1"/>
</dbReference>
<evidence type="ECO:0000256" key="2">
    <source>
        <dbReference type="ARBA" id="ARBA00022884"/>
    </source>
</evidence>
<dbReference type="InterPro" id="IPR012677">
    <property type="entry name" value="Nucleotide-bd_a/b_plait_sf"/>
</dbReference>
<proteinExistence type="predicted"/>
<evidence type="ECO:0000313" key="7">
    <source>
        <dbReference type="Proteomes" id="UP000050761"/>
    </source>
</evidence>
<dbReference type="InterPro" id="IPR035979">
    <property type="entry name" value="RBD_domain_sf"/>
</dbReference>
<name>A0A3P8B087_HELPZ</name>
<dbReference type="CDD" id="cd12318">
    <property type="entry name" value="RRM5_RBM19_like"/>
    <property type="match status" value="1"/>
</dbReference>
<dbReference type="InterPro" id="IPR000504">
    <property type="entry name" value="RRM_dom"/>
</dbReference>